<evidence type="ECO:0000313" key="3">
    <source>
        <dbReference type="Proteomes" id="UP000478052"/>
    </source>
</evidence>
<gene>
    <name evidence="2" type="ORF">FWK35_00036966</name>
</gene>
<feature type="region of interest" description="Disordered" evidence="1">
    <location>
        <begin position="103"/>
        <end position="128"/>
    </location>
</feature>
<comment type="caution">
    <text evidence="2">The sequence shown here is derived from an EMBL/GenBank/DDBJ whole genome shotgun (WGS) entry which is preliminary data.</text>
</comment>
<evidence type="ECO:0000256" key="1">
    <source>
        <dbReference type="SAM" id="MobiDB-lite"/>
    </source>
</evidence>
<protein>
    <submittedName>
        <fullName evidence="2">Uncharacterized protein</fullName>
    </submittedName>
</protein>
<dbReference type="EMBL" id="VUJU01006633">
    <property type="protein sequence ID" value="KAF0748019.1"/>
    <property type="molecule type" value="Genomic_DNA"/>
</dbReference>
<evidence type="ECO:0000313" key="2">
    <source>
        <dbReference type="EMBL" id="KAF0748019.1"/>
    </source>
</evidence>
<name>A0A6G0Y2D9_APHCR</name>
<dbReference type="OrthoDB" id="6574049at2759"/>
<dbReference type="Proteomes" id="UP000478052">
    <property type="component" value="Unassembled WGS sequence"/>
</dbReference>
<reference evidence="2 3" key="1">
    <citation type="submission" date="2019-08" db="EMBL/GenBank/DDBJ databases">
        <title>Whole genome of Aphis craccivora.</title>
        <authorList>
            <person name="Voronova N.V."/>
            <person name="Shulinski R.S."/>
            <person name="Bandarenka Y.V."/>
            <person name="Zhorov D.G."/>
            <person name="Warner D."/>
        </authorList>
    </citation>
    <scope>NUCLEOTIDE SEQUENCE [LARGE SCALE GENOMIC DNA]</scope>
    <source>
        <strain evidence="2">180601</strain>
        <tissue evidence="2">Whole Body</tissue>
    </source>
</reference>
<dbReference type="AlphaFoldDB" id="A0A6G0Y2D9"/>
<accession>A0A6G0Y2D9</accession>
<sequence>MTDSKSKRTAVPLEDPQLNTNFTYNLDSCVVQASRDDRDTTPSGQGVVERVWITSRPPRLGRGVEPTVSARRTYVMLTHVQGQMIDTGEMVCKKVCTMGGGKDDAVNTASAANPNKQASQCPRGQPCD</sequence>
<feature type="compositionally biased region" description="Polar residues" evidence="1">
    <location>
        <begin position="107"/>
        <end position="122"/>
    </location>
</feature>
<keyword evidence="3" id="KW-1185">Reference proteome</keyword>
<organism evidence="2 3">
    <name type="scientific">Aphis craccivora</name>
    <name type="common">Cowpea aphid</name>
    <dbReference type="NCBI Taxonomy" id="307492"/>
    <lineage>
        <taxon>Eukaryota</taxon>
        <taxon>Metazoa</taxon>
        <taxon>Ecdysozoa</taxon>
        <taxon>Arthropoda</taxon>
        <taxon>Hexapoda</taxon>
        <taxon>Insecta</taxon>
        <taxon>Pterygota</taxon>
        <taxon>Neoptera</taxon>
        <taxon>Paraneoptera</taxon>
        <taxon>Hemiptera</taxon>
        <taxon>Sternorrhyncha</taxon>
        <taxon>Aphidomorpha</taxon>
        <taxon>Aphidoidea</taxon>
        <taxon>Aphididae</taxon>
        <taxon>Aphidini</taxon>
        <taxon>Aphis</taxon>
        <taxon>Aphis</taxon>
    </lineage>
</organism>
<proteinExistence type="predicted"/>